<dbReference type="Gene3D" id="1.10.287.470">
    <property type="entry name" value="Helix hairpin bin"/>
    <property type="match status" value="1"/>
</dbReference>
<sequence>MSSSIRKAGLPIIILVVAAVGFVVLGSMRQAPEKKPVEQPVLLVEAEAFTATDVVFTVATQGNVVPKNQTVLTPQVSGRIVAISPVFVEGGFFEQGDVLLELESADFETDVKLAEAELARSQAALEEEIARGRVAEQEWRSVNNTVPPELGLRKPQLSREQANVKAAQAQLERAKRNLARTKITAPYAGMVVARNADIGQFVSAQTNLGEIYSTDVAEVRLPLTDSDLAFVNLDGGRTLPVELSAVVAGKPSAWQGEVVRSEGVLDQRSRVVYAVVEVNDPYLRNGQRNGLPLRFGQFVNAAISGKQADNIIVLPRHTLRLDGSVLAVTPEREIAIRNVEVVRADEEFVYISSGLQPTDKVAVSAVPNPYDGMPVRLSSDPVEPEPTKSEQDVEDSDDEIAKQGDA</sequence>
<dbReference type="Gene3D" id="2.40.420.20">
    <property type="match status" value="1"/>
</dbReference>
<dbReference type="EMBL" id="JAUCBP010000007">
    <property type="protein sequence ID" value="MDM7860914.1"/>
    <property type="molecule type" value="Genomic_DNA"/>
</dbReference>
<comment type="caution">
    <text evidence="6">The sequence shown here is derived from an EMBL/GenBank/DDBJ whole genome shotgun (WGS) entry which is preliminary data.</text>
</comment>
<gene>
    <name evidence="6" type="ORF">QTP81_09930</name>
</gene>
<evidence type="ECO:0000256" key="3">
    <source>
        <dbReference type="SAM" id="MobiDB-lite"/>
    </source>
</evidence>
<proteinExistence type="inferred from homology"/>
<evidence type="ECO:0000313" key="7">
    <source>
        <dbReference type="Proteomes" id="UP001234343"/>
    </source>
</evidence>
<protein>
    <submittedName>
        <fullName evidence="6">Efflux RND transporter periplasmic adaptor subunit</fullName>
    </submittedName>
</protein>
<feature type="transmembrane region" description="Helical" evidence="4">
    <location>
        <begin position="12"/>
        <end position="28"/>
    </location>
</feature>
<evidence type="ECO:0000256" key="1">
    <source>
        <dbReference type="ARBA" id="ARBA00009477"/>
    </source>
</evidence>
<comment type="similarity">
    <text evidence="1">Belongs to the membrane fusion protein (MFP) (TC 8.A.1) family.</text>
</comment>
<dbReference type="SUPFAM" id="SSF111369">
    <property type="entry name" value="HlyD-like secretion proteins"/>
    <property type="match status" value="1"/>
</dbReference>
<dbReference type="NCBIfam" id="TIGR01730">
    <property type="entry name" value="RND_mfp"/>
    <property type="match status" value="1"/>
</dbReference>
<dbReference type="Gene3D" id="2.40.30.170">
    <property type="match status" value="1"/>
</dbReference>
<name>A0ABT7SY26_9ALTE</name>
<dbReference type="InterPro" id="IPR006143">
    <property type="entry name" value="RND_pump_MFP"/>
</dbReference>
<evidence type="ECO:0000259" key="5">
    <source>
        <dbReference type="Pfam" id="PF25917"/>
    </source>
</evidence>
<feature type="domain" description="Multidrug resistance protein MdtA-like barrel-sandwich hybrid" evidence="5">
    <location>
        <begin position="71"/>
        <end position="207"/>
    </location>
</feature>
<accession>A0ABT7SY26</accession>
<organism evidence="6 7">
    <name type="scientific">Alteromonas arenosi</name>
    <dbReference type="NCBI Taxonomy" id="3055817"/>
    <lineage>
        <taxon>Bacteria</taxon>
        <taxon>Pseudomonadati</taxon>
        <taxon>Pseudomonadota</taxon>
        <taxon>Gammaproteobacteria</taxon>
        <taxon>Alteromonadales</taxon>
        <taxon>Alteromonadaceae</taxon>
        <taxon>Alteromonas/Salinimonas group</taxon>
        <taxon>Alteromonas</taxon>
    </lineage>
</organism>
<evidence type="ECO:0000313" key="6">
    <source>
        <dbReference type="EMBL" id="MDM7860914.1"/>
    </source>
</evidence>
<dbReference type="PANTHER" id="PTHR30469:SF12">
    <property type="entry name" value="MULTIDRUG RESISTANCE PROTEIN MDTA"/>
    <property type="match status" value="1"/>
</dbReference>
<dbReference type="PANTHER" id="PTHR30469">
    <property type="entry name" value="MULTIDRUG RESISTANCE PROTEIN MDTA"/>
    <property type="match status" value="1"/>
</dbReference>
<keyword evidence="2" id="KW-0175">Coiled coil</keyword>
<dbReference type="Proteomes" id="UP001234343">
    <property type="component" value="Unassembled WGS sequence"/>
</dbReference>
<feature type="region of interest" description="Disordered" evidence="3">
    <location>
        <begin position="367"/>
        <end position="406"/>
    </location>
</feature>
<dbReference type="Gene3D" id="2.40.50.100">
    <property type="match status" value="1"/>
</dbReference>
<keyword evidence="4" id="KW-0472">Membrane</keyword>
<keyword evidence="4" id="KW-1133">Transmembrane helix</keyword>
<evidence type="ECO:0000256" key="2">
    <source>
        <dbReference type="SAM" id="Coils"/>
    </source>
</evidence>
<dbReference type="Pfam" id="PF25917">
    <property type="entry name" value="BSH_RND"/>
    <property type="match status" value="1"/>
</dbReference>
<feature type="coiled-coil region" evidence="2">
    <location>
        <begin position="157"/>
        <end position="184"/>
    </location>
</feature>
<dbReference type="RefSeq" id="WP_289365199.1">
    <property type="nucleotide sequence ID" value="NZ_JAUCBP010000007.1"/>
</dbReference>
<keyword evidence="7" id="KW-1185">Reference proteome</keyword>
<evidence type="ECO:0000256" key="4">
    <source>
        <dbReference type="SAM" id="Phobius"/>
    </source>
</evidence>
<keyword evidence="4" id="KW-0812">Transmembrane</keyword>
<dbReference type="InterPro" id="IPR058625">
    <property type="entry name" value="MdtA-like_BSH"/>
</dbReference>
<reference evidence="6 7" key="1">
    <citation type="submission" date="2023-06" db="EMBL/GenBank/DDBJ databases">
        <title>Alteromonas sp. ASW11-36 isolated from intertidal sand.</title>
        <authorList>
            <person name="Li Y."/>
        </authorList>
    </citation>
    <scope>NUCLEOTIDE SEQUENCE [LARGE SCALE GENOMIC DNA]</scope>
    <source>
        <strain evidence="6 7">ASW11-36</strain>
    </source>
</reference>